<name>A0A9N8HGL2_9STRA</name>
<accession>A0A9N8HGL2</accession>
<comment type="caution">
    <text evidence="1">The sequence shown here is derived from an EMBL/GenBank/DDBJ whole genome shotgun (WGS) entry which is preliminary data.</text>
</comment>
<gene>
    <name evidence="1" type="ORF">SEMRO_643_G180270.1</name>
</gene>
<organism evidence="1 2">
    <name type="scientific">Seminavis robusta</name>
    <dbReference type="NCBI Taxonomy" id="568900"/>
    <lineage>
        <taxon>Eukaryota</taxon>
        <taxon>Sar</taxon>
        <taxon>Stramenopiles</taxon>
        <taxon>Ochrophyta</taxon>
        <taxon>Bacillariophyta</taxon>
        <taxon>Bacillariophyceae</taxon>
        <taxon>Bacillariophycidae</taxon>
        <taxon>Naviculales</taxon>
        <taxon>Naviculaceae</taxon>
        <taxon>Seminavis</taxon>
    </lineage>
</organism>
<sequence>MVVEATSANGVIRGSSGGALRKHRMCAILVAFLNDPQCQNKQDERKVQIPCWDKPGSPCTDYAGISVKDLYCNADGYHETAFQGTDTCDETKGQKETVDILKNQCTYGMKFSSCIPGDCHFDDDAVIVDGLWSANAVVEEGTALVV</sequence>
<evidence type="ECO:0000313" key="1">
    <source>
        <dbReference type="EMBL" id="CAB9514268.1"/>
    </source>
</evidence>
<protein>
    <submittedName>
        <fullName evidence="1">Uncharacterized protein</fullName>
    </submittedName>
</protein>
<proteinExistence type="predicted"/>
<keyword evidence="2" id="KW-1185">Reference proteome</keyword>
<reference evidence="1" key="1">
    <citation type="submission" date="2020-06" db="EMBL/GenBank/DDBJ databases">
        <authorList>
            <consortium name="Plant Systems Biology data submission"/>
        </authorList>
    </citation>
    <scope>NUCLEOTIDE SEQUENCE</scope>
    <source>
        <strain evidence="1">D6</strain>
    </source>
</reference>
<dbReference type="AlphaFoldDB" id="A0A9N8HGL2"/>
<dbReference type="EMBL" id="CAICTM010000642">
    <property type="protein sequence ID" value="CAB9514268.1"/>
    <property type="molecule type" value="Genomic_DNA"/>
</dbReference>
<dbReference type="Proteomes" id="UP001153069">
    <property type="component" value="Unassembled WGS sequence"/>
</dbReference>
<evidence type="ECO:0000313" key="2">
    <source>
        <dbReference type="Proteomes" id="UP001153069"/>
    </source>
</evidence>